<accession>A0A918C721</accession>
<proteinExistence type="predicted"/>
<evidence type="ECO:0000313" key="2">
    <source>
        <dbReference type="Proteomes" id="UP000603865"/>
    </source>
</evidence>
<dbReference type="InterPro" id="IPR002838">
    <property type="entry name" value="AIM24"/>
</dbReference>
<reference evidence="1" key="1">
    <citation type="journal article" date="2014" name="Int. J. Syst. Evol. Microbiol.">
        <title>Complete genome sequence of Corynebacterium casei LMG S-19264T (=DSM 44701T), isolated from a smear-ripened cheese.</title>
        <authorList>
            <consortium name="US DOE Joint Genome Institute (JGI-PGF)"/>
            <person name="Walter F."/>
            <person name="Albersmeier A."/>
            <person name="Kalinowski J."/>
            <person name="Ruckert C."/>
        </authorList>
    </citation>
    <scope>NUCLEOTIDE SEQUENCE</scope>
    <source>
        <strain evidence="1">JCM 31311</strain>
    </source>
</reference>
<reference evidence="1" key="2">
    <citation type="submission" date="2020-09" db="EMBL/GenBank/DDBJ databases">
        <authorList>
            <person name="Sun Q."/>
            <person name="Ohkuma M."/>
        </authorList>
    </citation>
    <scope>NUCLEOTIDE SEQUENCE</scope>
    <source>
        <strain evidence="1">JCM 31311</strain>
    </source>
</reference>
<dbReference type="InterPro" id="IPR016031">
    <property type="entry name" value="Trp_RNA-bd_attenuator-like_dom"/>
</dbReference>
<dbReference type="Gene3D" id="3.60.160.10">
    <property type="entry name" value="Mitochondrial biogenesis AIM24"/>
    <property type="match status" value="1"/>
</dbReference>
<evidence type="ECO:0000313" key="1">
    <source>
        <dbReference type="EMBL" id="GGR07962.1"/>
    </source>
</evidence>
<dbReference type="InterPro" id="IPR036983">
    <property type="entry name" value="AIM24_sf"/>
</dbReference>
<keyword evidence="2" id="KW-1185">Reference proteome</keyword>
<name>A0A918C721_9DEIO</name>
<organism evidence="1 2">
    <name type="scientific">Deinococcus ruber</name>
    <dbReference type="NCBI Taxonomy" id="1848197"/>
    <lineage>
        <taxon>Bacteria</taxon>
        <taxon>Thermotogati</taxon>
        <taxon>Deinococcota</taxon>
        <taxon>Deinococci</taxon>
        <taxon>Deinococcales</taxon>
        <taxon>Deinococcaceae</taxon>
        <taxon>Deinococcus</taxon>
    </lineage>
</organism>
<dbReference type="PANTHER" id="PTHR43657">
    <property type="entry name" value="TRYPTOPHAN RNA-BINDING ATTENUATOR PROTEIN-LIKE PROTEIN"/>
    <property type="match status" value="1"/>
</dbReference>
<dbReference type="SUPFAM" id="SSF51219">
    <property type="entry name" value="TRAP-like"/>
    <property type="match status" value="1"/>
</dbReference>
<protein>
    <recommendedName>
        <fullName evidence="3">TIGR00266 family protein</fullName>
    </recommendedName>
</protein>
<dbReference type="Pfam" id="PF01987">
    <property type="entry name" value="AIM24"/>
    <property type="match status" value="1"/>
</dbReference>
<dbReference type="Proteomes" id="UP000603865">
    <property type="component" value="Unassembled WGS sequence"/>
</dbReference>
<comment type="caution">
    <text evidence="1">The sequence shown here is derived from an EMBL/GenBank/DDBJ whole genome shotgun (WGS) entry which is preliminary data.</text>
</comment>
<evidence type="ECO:0008006" key="3">
    <source>
        <dbReference type="Google" id="ProtNLM"/>
    </source>
</evidence>
<dbReference type="EMBL" id="BMQL01000009">
    <property type="protein sequence ID" value="GGR07962.1"/>
    <property type="molecule type" value="Genomic_DNA"/>
</dbReference>
<dbReference type="PANTHER" id="PTHR43657:SF1">
    <property type="entry name" value="ALTERED INHERITANCE OF MITOCHONDRIA PROTEIN 24, MITOCHONDRIAL"/>
    <property type="match status" value="1"/>
</dbReference>
<sequence>MLSPEVRPYALDMIPELPNPAEVNGTARSGMTYRIFGTVQPTLIVDVDSRHSMISDAGGMSWMSASVDMNTGAPGGLLAGLARMVSGGTLFMITFNTRTEGQIAFAADFPGKIVPMELEAGESIIMHKHAFLASEASVQLAVTFTRRFGAGLVGGDGFVLQKVTGPGMAFAELDGDAIEYNLQPGETLLVEPGHLAMFDPSVNFDIQMMKGIRNLIFSGEALFFARLQGPGRVWLNSMTASKVAHRIGEYLPSSGS</sequence>
<dbReference type="AlphaFoldDB" id="A0A918C721"/>
<gene>
    <name evidence="1" type="ORF">GCM10008957_20840</name>
</gene>